<sequence>MKSAVSETELNAYLDGQLPPGQAARLEVLLAEDPDGSSRLKAMAEHKQLLRFVLTALPNGEDEPRQQPLHTILQTHGAAPTAAATQSLTTRVRQLLAALDRLPDRQCEALVLLAFWNMKYGDAARVLDIPPEAFLSHVVCGRKALLRTLGSKDRVNSVKFQIVEGDQP</sequence>
<accession>A0A512E2H0</accession>
<reference evidence="1 2" key="1">
    <citation type="submission" date="2019-07" db="EMBL/GenBank/DDBJ databases">
        <title>Whole genome shotgun sequence of Skermanella aerolata NBRC 106429.</title>
        <authorList>
            <person name="Hosoyama A."/>
            <person name="Uohara A."/>
            <person name="Ohji S."/>
            <person name="Ichikawa N."/>
        </authorList>
    </citation>
    <scope>NUCLEOTIDE SEQUENCE [LARGE SCALE GENOMIC DNA]</scope>
    <source>
        <strain evidence="1 2">NBRC 106429</strain>
    </source>
</reference>
<dbReference type="OrthoDB" id="9803470at2"/>
<evidence type="ECO:0008006" key="3">
    <source>
        <dbReference type="Google" id="ProtNLM"/>
    </source>
</evidence>
<dbReference type="SUPFAM" id="SSF88659">
    <property type="entry name" value="Sigma3 and sigma4 domains of RNA polymerase sigma factors"/>
    <property type="match status" value="1"/>
</dbReference>
<dbReference type="AlphaFoldDB" id="A0A512E2H0"/>
<comment type="caution">
    <text evidence="1">The sequence shown here is derived from an EMBL/GenBank/DDBJ whole genome shotgun (WGS) entry which is preliminary data.</text>
</comment>
<organism evidence="1 2">
    <name type="scientific">Skermanella aerolata</name>
    <dbReference type="NCBI Taxonomy" id="393310"/>
    <lineage>
        <taxon>Bacteria</taxon>
        <taxon>Pseudomonadati</taxon>
        <taxon>Pseudomonadota</taxon>
        <taxon>Alphaproteobacteria</taxon>
        <taxon>Rhodospirillales</taxon>
        <taxon>Azospirillaceae</taxon>
        <taxon>Skermanella</taxon>
    </lineage>
</organism>
<dbReference type="RefSeq" id="WP_044435661.1">
    <property type="nucleotide sequence ID" value="NZ_BJYZ01000053.1"/>
</dbReference>
<name>A0A512E2H0_9PROT</name>
<dbReference type="Proteomes" id="UP000321523">
    <property type="component" value="Unassembled WGS sequence"/>
</dbReference>
<proteinExistence type="predicted"/>
<dbReference type="Gene3D" id="1.10.10.10">
    <property type="entry name" value="Winged helix-like DNA-binding domain superfamily/Winged helix DNA-binding domain"/>
    <property type="match status" value="1"/>
</dbReference>
<dbReference type="InterPro" id="IPR036388">
    <property type="entry name" value="WH-like_DNA-bd_sf"/>
</dbReference>
<dbReference type="EMBL" id="BJYZ01000053">
    <property type="protein sequence ID" value="GEO42897.1"/>
    <property type="molecule type" value="Genomic_DNA"/>
</dbReference>
<evidence type="ECO:0000313" key="1">
    <source>
        <dbReference type="EMBL" id="GEO42897.1"/>
    </source>
</evidence>
<dbReference type="InterPro" id="IPR013324">
    <property type="entry name" value="RNA_pol_sigma_r3/r4-like"/>
</dbReference>
<gene>
    <name evidence="1" type="ORF">SAE02_70450</name>
</gene>
<protein>
    <recommendedName>
        <fullName evidence="3">RNA polymerase sigma factor 70 region 4 type 2 domain-containing protein</fullName>
    </recommendedName>
</protein>
<keyword evidence="2" id="KW-1185">Reference proteome</keyword>
<evidence type="ECO:0000313" key="2">
    <source>
        <dbReference type="Proteomes" id="UP000321523"/>
    </source>
</evidence>